<feature type="modified residue" description="4-aspartylphosphate" evidence="1">
    <location>
        <position position="103"/>
    </location>
</feature>
<protein>
    <submittedName>
        <fullName evidence="3">Putative transcriptional regulatory protein pdtaR</fullName>
    </submittedName>
</protein>
<dbReference type="InterPro" id="IPR011006">
    <property type="entry name" value="CheY-like_superfamily"/>
</dbReference>
<gene>
    <name evidence="3" type="primary">pdtaR_1</name>
    <name evidence="3" type="ORF">Q31b_12050</name>
</gene>
<keyword evidence="4" id="KW-1185">Reference proteome</keyword>
<dbReference type="Pfam" id="PF00072">
    <property type="entry name" value="Response_reg"/>
    <property type="match status" value="1"/>
</dbReference>
<evidence type="ECO:0000313" key="3">
    <source>
        <dbReference type="EMBL" id="TWU46027.1"/>
    </source>
</evidence>
<comment type="caution">
    <text evidence="3">The sequence shown here is derived from an EMBL/GenBank/DDBJ whole genome shotgun (WGS) entry which is preliminary data.</text>
</comment>
<feature type="domain" description="Response regulatory" evidence="2">
    <location>
        <begin position="53"/>
        <end position="163"/>
    </location>
</feature>
<dbReference type="AlphaFoldDB" id="A0A5C6EDG5"/>
<accession>A0A5C6EDG5</accession>
<dbReference type="PANTHER" id="PTHR43228:SF1">
    <property type="entry name" value="TWO-COMPONENT RESPONSE REGULATOR ARR22"/>
    <property type="match status" value="1"/>
</dbReference>
<evidence type="ECO:0000259" key="2">
    <source>
        <dbReference type="PROSITE" id="PS50110"/>
    </source>
</evidence>
<proteinExistence type="predicted"/>
<dbReference type="EMBL" id="SJPY01000001">
    <property type="protein sequence ID" value="TWU46027.1"/>
    <property type="molecule type" value="Genomic_DNA"/>
</dbReference>
<dbReference type="PANTHER" id="PTHR43228">
    <property type="entry name" value="TWO-COMPONENT RESPONSE REGULATOR"/>
    <property type="match status" value="1"/>
</dbReference>
<dbReference type="SUPFAM" id="SSF52172">
    <property type="entry name" value="CheY-like"/>
    <property type="match status" value="1"/>
</dbReference>
<evidence type="ECO:0000256" key="1">
    <source>
        <dbReference type="PROSITE-ProRule" id="PRU00169"/>
    </source>
</evidence>
<name>A0A5C6EDG5_9BACT</name>
<dbReference type="InterPro" id="IPR001789">
    <property type="entry name" value="Sig_transdc_resp-reg_receiver"/>
</dbReference>
<dbReference type="PROSITE" id="PS50110">
    <property type="entry name" value="RESPONSE_REGULATORY"/>
    <property type="match status" value="1"/>
</dbReference>
<dbReference type="Proteomes" id="UP000315471">
    <property type="component" value="Unassembled WGS sequence"/>
</dbReference>
<keyword evidence="1" id="KW-0597">Phosphoprotein</keyword>
<dbReference type="InterPro" id="IPR052048">
    <property type="entry name" value="ST_Response_Regulator"/>
</dbReference>
<evidence type="ECO:0000313" key="4">
    <source>
        <dbReference type="Proteomes" id="UP000315471"/>
    </source>
</evidence>
<organism evidence="3 4">
    <name type="scientific">Novipirellula aureliae</name>
    <dbReference type="NCBI Taxonomy" id="2527966"/>
    <lineage>
        <taxon>Bacteria</taxon>
        <taxon>Pseudomonadati</taxon>
        <taxon>Planctomycetota</taxon>
        <taxon>Planctomycetia</taxon>
        <taxon>Pirellulales</taxon>
        <taxon>Pirellulaceae</taxon>
        <taxon>Novipirellula</taxon>
    </lineage>
</organism>
<dbReference type="GO" id="GO:0000160">
    <property type="term" value="P:phosphorelay signal transduction system"/>
    <property type="evidence" value="ECO:0007669"/>
    <property type="project" value="InterPro"/>
</dbReference>
<dbReference type="SMART" id="SM00448">
    <property type="entry name" value="REC"/>
    <property type="match status" value="1"/>
</dbReference>
<reference evidence="3 4" key="1">
    <citation type="submission" date="2019-02" db="EMBL/GenBank/DDBJ databases">
        <title>Deep-cultivation of Planctomycetes and their phenomic and genomic characterization uncovers novel biology.</title>
        <authorList>
            <person name="Wiegand S."/>
            <person name="Jogler M."/>
            <person name="Boedeker C."/>
            <person name="Pinto D."/>
            <person name="Vollmers J."/>
            <person name="Rivas-Marin E."/>
            <person name="Kohn T."/>
            <person name="Peeters S.H."/>
            <person name="Heuer A."/>
            <person name="Rast P."/>
            <person name="Oberbeckmann S."/>
            <person name="Bunk B."/>
            <person name="Jeske O."/>
            <person name="Meyerdierks A."/>
            <person name="Storesund J.E."/>
            <person name="Kallscheuer N."/>
            <person name="Luecker S."/>
            <person name="Lage O.M."/>
            <person name="Pohl T."/>
            <person name="Merkel B.J."/>
            <person name="Hornburger P."/>
            <person name="Mueller R.-W."/>
            <person name="Bruemmer F."/>
            <person name="Labrenz M."/>
            <person name="Spormann A.M."/>
            <person name="Op Den Camp H."/>
            <person name="Overmann J."/>
            <person name="Amann R."/>
            <person name="Jetten M.S.M."/>
            <person name="Mascher T."/>
            <person name="Medema M.H."/>
            <person name="Devos D.P."/>
            <person name="Kaster A.-K."/>
            <person name="Ovreas L."/>
            <person name="Rohde M."/>
            <person name="Galperin M.Y."/>
            <person name="Jogler C."/>
        </authorList>
    </citation>
    <scope>NUCLEOTIDE SEQUENCE [LARGE SCALE GENOMIC DNA]</scope>
    <source>
        <strain evidence="3 4">Q31b</strain>
    </source>
</reference>
<sequence>MFRPLESSECHDDFRYSICRSRNPPRVLLGNRFLNRKKMNEIRLPSRPTKSLRIVVADDEAYIRCYFSRMLPRLGHRVVGSASDGRELVELCGAERPDLVITDIRMPIMSGIEAADQIAKSQSVPVVILSSHDEPVTNNPNIIEFLRKPFELQELARVIARSIT</sequence>
<dbReference type="Gene3D" id="3.40.50.2300">
    <property type="match status" value="1"/>
</dbReference>